<dbReference type="SUPFAM" id="SSF52317">
    <property type="entry name" value="Class I glutamine amidotransferase-like"/>
    <property type="match status" value="1"/>
</dbReference>
<dbReference type="EMBL" id="MH703729">
    <property type="protein sequence ID" value="AYA29374.1"/>
    <property type="molecule type" value="Genomic_DNA"/>
</dbReference>
<dbReference type="CDD" id="cd01745">
    <property type="entry name" value="GATase1_2"/>
    <property type="match status" value="1"/>
</dbReference>
<dbReference type="InterPro" id="IPR011697">
    <property type="entry name" value="Peptidase_C26"/>
</dbReference>
<gene>
    <name evidence="1" type="primary">kinW</name>
</gene>
<dbReference type="GO" id="GO:0033969">
    <property type="term" value="F:gamma-glutamyl-gamma-aminobutyrate hydrolase activity"/>
    <property type="evidence" value="ECO:0007669"/>
    <property type="project" value="TreeGrafter"/>
</dbReference>
<sequence>MHSAVNETLSSLDRTRRPIIGITAVVTQIKFAIFEMDATFVPQTFVQKVADAGCIPVLLAPQPGVEQTVGGLDGLLLLAGPDADPALYGQEKHEKTGWNDKVRDTAELALVEAALEADLPTLGICRGEQLINILRGGTLQQHLPDIVGHDNHSPGGKEYGQQKVRLEPGSHLAKFLAKDVVPCHHHQVIDQVGEGLTVTAWSEDGTVEAIEVNDHPFAVGVQWHAEESDDDSPFVALAEAARQRMSVRAR</sequence>
<dbReference type="InterPro" id="IPR029062">
    <property type="entry name" value="Class_I_gatase-like"/>
</dbReference>
<dbReference type="GO" id="GO:0005829">
    <property type="term" value="C:cytosol"/>
    <property type="evidence" value="ECO:0007669"/>
    <property type="project" value="TreeGrafter"/>
</dbReference>
<dbReference type="GO" id="GO:0006598">
    <property type="term" value="P:polyamine catabolic process"/>
    <property type="evidence" value="ECO:0007669"/>
    <property type="project" value="TreeGrafter"/>
</dbReference>
<dbReference type="AlphaFoldDB" id="A0A385LMJ5"/>
<reference evidence="1" key="2">
    <citation type="submission" date="2018-07" db="EMBL/GenBank/DDBJ databases">
        <authorList>
            <person name="Quirk P.G."/>
            <person name="Krulwich T.A."/>
        </authorList>
    </citation>
    <scope>NUCLEOTIDE SEQUENCE</scope>
    <source>
        <strain evidence="1">ATCC 21414</strain>
    </source>
</reference>
<protein>
    <submittedName>
        <fullName evidence="1">KinW</fullName>
    </submittedName>
</protein>
<reference evidence="1" key="1">
    <citation type="journal article" date="2018" name="Nat. Commun.">
        <title>Glutamic acid is a carrier for hydrazine during the biosyntheses of fosfazinomycin and kinamycin.</title>
        <authorList>
            <person name="Wang K.A."/>
            <person name="Ng T.L."/>
            <person name="Wang P."/>
            <person name="Huang Z."/>
            <person name="Balskus E.P."/>
            <person name="van der Donk W.A."/>
        </authorList>
    </citation>
    <scope>NUCLEOTIDE SEQUENCE</scope>
    <source>
        <strain evidence="1">ATCC 21414</strain>
    </source>
</reference>
<dbReference type="PROSITE" id="PS51273">
    <property type="entry name" value="GATASE_TYPE_1"/>
    <property type="match status" value="1"/>
</dbReference>
<accession>A0A385LMJ5</accession>
<dbReference type="PANTHER" id="PTHR43235:SF1">
    <property type="entry name" value="GLUTAMINE AMIDOTRANSFERASE PB2B2.05-RELATED"/>
    <property type="match status" value="1"/>
</dbReference>
<name>A0A385LMJ5_9ACTN</name>
<evidence type="ECO:0000313" key="1">
    <source>
        <dbReference type="EMBL" id="AYA29374.1"/>
    </source>
</evidence>
<proteinExistence type="predicted"/>
<dbReference type="Pfam" id="PF07722">
    <property type="entry name" value="Peptidase_C26"/>
    <property type="match status" value="1"/>
</dbReference>
<dbReference type="Gene3D" id="3.40.50.880">
    <property type="match status" value="1"/>
</dbReference>
<dbReference type="InterPro" id="IPR044668">
    <property type="entry name" value="PuuD-like"/>
</dbReference>
<organism evidence="1">
    <name type="scientific">Streptomyces murayamaensis</name>
    <dbReference type="NCBI Taxonomy" id="224537"/>
    <lineage>
        <taxon>Bacteria</taxon>
        <taxon>Bacillati</taxon>
        <taxon>Actinomycetota</taxon>
        <taxon>Actinomycetes</taxon>
        <taxon>Kitasatosporales</taxon>
        <taxon>Streptomycetaceae</taxon>
        <taxon>Streptomyces</taxon>
    </lineage>
</organism>
<dbReference type="PANTHER" id="PTHR43235">
    <property type="entry name" value="GLUTAMINE AMIDOTRANSFERASE PB2B2.05-RELATED"/>
    <property type="match status" value="1"/>
</dbReference>